<name>A0A9Q0N373_9DIPT</name>
<dbReference type="PANTHER" id="PTHR12778:SF9">
    <property type="entry name" value="ACETYL-COENZYME A TRANSPORTER 1"/>
    <property type="match status" value="1"/>
</dbReference>
<keyword evidence="3 5" id="KW-1133">Transmembrane helix</keyword>
<comment type="subcellular location">
    <subcellularLocation>
        <location evidence="1">Membrane</location>
        <topology evidence="1">Multi-pass membrane protein</topology>
    </subcellularLocation>
</comment>
<feature type="transmembrane region" description="Helical" evidence="5">
    <location>
        <begin position="479"/>
        <end position="497"/>
    </location>
</feature>
<protein>
    <submittedName>
        <fullName evidence="6">Acetyl-coenzyme A transporter 1</fullName>
    </submittedName>
</protein>
<feature type="transmembrane region" description="Helical" evidence="5">
    <location>
        <begin position="40"/>
        <end position="64"/>
    </location>
</feature>
<proteinExistence type="predicted"/>
<keyword evidence="4 5" id="KW-0472">Membrane</keyword>
<feature type="transmembrane region" description="Helical" evidence="5">
    <location>
        <begin position="314"/>
        <end position="332"/>
    </location>
</feature>
<feature type="transmembrane region" description="Helical" evidence="5">
    <location>
        <begin position="84"/>
        <end position="102"/>
    </location>
</feature>
<keyword evidence="2 5" id="KW-0812">Transmembrane</keyword>
<dbReference type="FunFam" id="1.20.1250.20:FF:000695">
    <property type="entry name" value="Predicted protein"/>
    <property type="match status" value="1"/>
</dbReference>
<evidence type="ECO:0000256" key="1">
    <source>
        <dbReference type="ARBA" id="ARBA00004141"/>
    </source>
</evidence>
<feature type="transmembrane region" description="Helical" evidence="5">
    <location>
        <begin position="281"/>
        <end position="302"/>
    </location>
</feature>
<feature type="transmembrane region" description="Helical" evidence="5">
    <location>
        <begin position="219"/>
        <end position="242"/>
    </location>
</feature>
<dbReference type="Proteomes" id="UP001151699">
    <property type="component" value="Chromosome B"/>
</dbReference>
<reference evidence="6" key="1">
    <citation type="submission" date="2022-07" db="EMBL/GenBank/DDBJ databases">
        <authorList>
            <person name="Trinca V."/>
            <person name="Uliana J.V.C."/>
            <person name="Torres T.T."/>
            <person name="Ward R.J."/>
            <person name="Monesi N."/>
        </authorList>
    </citation>
    <scope>NUCLEOTIDE SEQUENCE</scope>
    <source>
        <strain evidence="6">HSMRA1968</strain>
        <tissue evidence="6">Whole embryos</tissue>
    </source>
</reference>
<dbReference type="InterPro" id="IPR024371">
    <property type="entry name" value="AcetylCoA_trans_1-like"/>
</dbReference>
<dbReference type="AlphaFoldDB" id="A0A9Q0N373"/>
<dbReference type="GO" id="GO:0008521">
    <property type="term" value="F:acetyl-CoA transmembrane transporter activity"/>
    <property type="evidence" value="ECO:0007669"/>
    <property type="project" value="InterPro"/>
</dbReference>
<comment type="caution">
    <text evidence="6">The sequence shown here is derived from an EMBL/GenBank/DDBJ whole genome shotgun (WGS) entry which is preliminary data.</text>
</comment>
<evidence type="ECO:0000256" key="5">
    <source>
        <dbReference type="SAM" id="Phobius"/>
    </source>
</evidence>
<keyword evidence="7" id="KW-1185">Reference proteome</keyword>
<dbReference type="OrthoDB" id="6415790at2759"/>
<feature type="transmembrane region" description="Helical" evidence="5">
    <location>
        <begin position="421"/>
        <end position="441"/>
    </location>
</feature>
<feature type="transmembrane region" description="Helical" evidence="5">
    <location>
        <begin position="353"/>
        <end position="370"/>
    </location>
</feature>
<feature type="transmembrane region" description="Helical" evidence="5">
    <location>
        <begin position="390"/>
        <end position="409"/>
    </location>
</feature>
<feature type="transmembrane region" description="Helical" evidence="5">
    <location>
        <begin position="114"/>
        <end position="131"/>
    </location>
</feature>
<dbReference type="InterPro" id="IPR036259">
    <property type="entry name" value="MFS_trans_sf"/>
</dbReference>
<evidence type="ECO:0000256" key="4">
    <source>
        <dbReference type="ARBA" id="ARBA00023136"/>
    </source>
</evidence>
<evidence type="ECO:0000256" key="3">
    <source>
        <dbReference type="ARBA" id="ARBA00022989"/>
    </source>
</evidence>
<gene>
    <name evidence="6" type="primary">Slc33a1_0</name>
    <name evidence="6" type="ORF">Bhyg_07708</name>
</gene>
<dbReference type="Pfam" id="PF13000">
    <property type="entry name" value="Acatn"/>
    <property type="match status" value="1"/>
</dbReference>
<dbReference type="EMBL" id="WJQU01000002">
    <property type="protein sequence ID" value="KAJ6642754.1"/>
    <property type="molecule type" value="Genomic_DNA"/>
</dbReference>
<organism evidence="6 7">
    <name type="scientific">Pseudolycoriella hygida</name>
    <dbReference type="NCBI Taxonomy" id="35572"/>
    <lineage>
        <taxon>Eukaryota</taxon>
        <taxon>Metazoa</taxon>
        <taxon>Ecdysozoa</taxon>
        <taxon>Arthropoda</taxon>
        <taxon>Hexapoda</taxon>
        <taxon>Insecta</taxon>
        <taxon>Pterygota</taxon>
        <taxon>Neoptera</taxon>
        <taxon>Endopterygota</taxon>
        <taxon>Diptera</taxon>
        <taxon>Nematocera</taxon>
        <taxon>Sciaroidea</taxon>
        <taxon>Sciaridae</taxon>
        <taxon>Pseudolycoriella</taxon>
    </lineage>
</organism>
<dbReference type="GO" id="GO:0016020">
    <property type="term" value="C:membrane"/>
    <property type="evidence" value="ECO:0007669"/>
    <property type="project" value="UniProtKB-SubCell"/>
</dbReference>
<feature type="transmembrane region" description="Helical" evidence="5">
    <location>
        <begin position="179"/>
        <end position="199"/>
    </location>
</feature>
<evidence type="ECO:0000256" key="2">
    <source>
        <dbReference type="ARBA" id="ARBA00022692"/>
    </source>
</evidence>
<dbReference type="PANTHER" id="PTHR12778">
    <property type="entry name" value="SOLUTE CARRIER FAMILY 33 ACETYL-COA TRANSPORTER -RELATED"/>
    <property type="match status" value="1"/>
</dbReference>
<evidence type="ECO:0000313" key="7">
    <source>
        <dbReference type="Proteomes" id="UP001151699"/>
    </source>
</evidence>
<accession>A0A9Q0N373</accession>
<feature type="transmembrane region" description="Helical" evidence="5">
    <location>
        <begin position="143"/>
        <end position="167"/>
    </location>
</feature>
<dbReference type="Gene3D" id="1.20.1250.20">
    <property type="entry name" value="MFS general substrate transporter like domains"/>
    <property type="match status" value="1"/>
</dbReference>
<dbReference type="SUPFAM" id="SSF103473">
    <property type="entry name" value="MFS general substrate transporter"/>
    <property type="match status" value="1"/>
</dbReference>
<evidence type="ECO:0000313" key="6">
    <source>
        <dbReference type="EMBL" id="KAJ6642754.1"/>
    </source>
</evidence>
<dbReference type="InterPro" id="IPR004752">
    <property type="entry name" value="AmpG_permease/AT-1"/>
</dbReference>
<sequence>MNKRKTLGPRAYNKDDQESLLKEKKDVHEESDIRGDRKNIAILFFLYLLQGVPIGLASAIPMLLQNKGASYKDQAEFSFAYWPFSMKLLWAPIVDSWYCSAFGRRKSWLIPTQYLIGMFMLMLSMHVNQWIGCEGASPNIPMLTVIFFLLNFLAATQDIAVDGWALTMLKRCNVGHASTCNSVGQTAGYFLGYVVFIALESSDFCNKYIRTTPHDDGLVTLPGFLWFWGLCFLATTTLVALFKRESTDVTLSESGDVEEQLNVKETYRLLLRIMMMKPIRILAALFLTVKAGFAACDAVSSLKLVDAGVPKDKLALLVIPLVPLQIVLPLIISKYTTGAKPMEVYLKAYPYRVVFGLVASFIVWITPYTFTDNGEVPTYYYVMLVINYGFYQICLYSMFVAAMAFFAKISDPAVGGTYMTLLNTICNLGGNWPSTVVLWLVDVLTWRQCSLDKDNFCSTKSQKESCSSRGGECTISIDGYYVECVICLVYALLWYYFGKSKIRSLQNLPVRCWKIITPKRKEHKR</sequence>
<dbReference type="GO" id="GO:0035348">
    <property type="term" value="P:acetyl-CoA transmembrane transport"/>
    <property type="evidence" value="ECO:0007669"/>
    <property type="project" value="InterPro"/>
</dbReference>